<comment type="caution">
    <text evidence="1">The sequence shown here is derived from an EMBL/GenBank/DDBJ whole genome shotgun (WGS) entry which is preliminary data.</text>
</comment>
<keyword evidence="2" id="KW-1185">Reference proteome</keyword>
<dbReference type="EMBL" id="PPCV01000004">
    <property type="protein sequence ID" value="RXW32424.1"/>
    <property type="molecule type" value="Genomic_DNA"/>
</dbReference>
<reference evidence="1 2" key="1">
    <citation type="submission" date="2018-01" db="EMBL/GenBank/DDBJ databases">
        <title>Lactibacter flavus gen. nov., sp. nov., a novel bacterium of the family Propionibacteriaceae isolated from raw milk and dairy products.</title>
        <authorList>
            <person name="Wenning M."/>
            <person name="Breitenwieser F."/>
            <person name="Huptas C."/>
            <person name="von Neubeck M."/>
            <person name="Busse H.-J."/>
            <person name="Scherer S."/>
        </authorList>
    </citation>
    <scope>NUCLEOTIDE SEQUENCE [LARGE SCALE GENOMIC DNA]</scope>
    <source>
        <strain evidence="1 2">VG341</strain>
    </source>
</reference>
<name>A0A4Q2EJ08_9ACTN</name>
<dbReference type="RefSeq" id="WP_129458648.1">
    <property type="nucleotide sequence ID" value="NZ_PPCV01000004.1"/>
</dbReference>
<sequence>MTTDDQIHDSITAAIDEERRLRGQLASGQITTQSEHERIAELEIRLDRLWDLLRRRQADREFHADPAREQMRPAAVVEDYLD</sequence>
<protein>
    <submittedName>
        <fullName evidence="1">DUF2630 domain-containing protein</fullName>
    </submittedName>
</protein>
<accession>A0A4Q2EJ08</accession>
<proteinExistence type="predicted"/>
<dbReference type="OrthoDB" id="7376174at2"/>
<evidence type="ECO:0000313" key="1">
    <source>
        <dbReference type="EMBL" id="RXW32424.1"/>
    </source>
</evidence>
<gene>
    <name evidence="1" type="ORF">C1706_07760</name>
</gene>
<dbReference type="InterPro" id="IPR020311">
    <property type="entry name" value="Uncharacterised_Rv0898c"/>
</dbReference>
<dbReference type="Pfam" id="PF10944">
    <property type="entry name" value="DUF2630"/>
    <property type="match status" value="1"/>
</dbReference>
<organism evidence="1 2">
    <name type="scientific">Propioniciclava flava</name>
    <dbReference type="NCBI Taxonomy" id="2072026"/>
    <lineage>
        <taxon>Bacteria</taxon>
        <taxon>Bacillati</taxon>
        <taxon>Actinomycetota</taxon>
        <taxon>Actinomycetes</taxon>
        <taxon>Propionibacteriales</taxon>
        <taxon>Propionibacteriaceae</taxon>
        <taxon>Propioniciclava</taxon>
    </lineage>
</organism>
<evidence type="ECO:0000313" key="2">
    <source>
        <dbReference type="Proteomes" id="UP000290624"/>
    </source>
</evidence>
<dbReference type="Proteomes" id="UP000290624">
    <property type="component" value="Unassembled WGS sequence"/>
</dbReference>
<dbReference type="AlphaFoldDB" id="A0A4Q2EJ08"/>